<proteinExistence type="predicted"/>
<dbReference type="Pfam" id="PF00691">
    <property type="entry name" value="OmpA"/>
    <property type="match status" value="1"/>
</dbReference>
<dbReference type="Gene3D" id="2.60.40.10">
    <property type="entry name" value="Immunoglobulins"/>
    <property type="match status" value="25"/>
</dbReference>
<dbReference type="CDD" id="cd07185">
    <property type="entry name" value="OmpA_C-like"/>
    <property type="match status" value="1"/>
</dbReference>
<dbReference type="InterPro" id="IPR006664">
    <property type="entry name" value="OMP_bac"/>
</dbReference>
<dbReference type="InterPro" id="IPR055354">
    <property type="entry name" value="DUF7507"/>
</dbReference>
<dbReference type="InterPro" id="IPR036737">
    <property type="entry name" value="OmpA-like_sf"/>
</dbReference>
<dbReference type="STRING" id="69.GLE_0624"/>
<feature type="domain" description="OmpA-like" evidence="5">
    <location>
        <begin position="3899"/>
        <end position="4001"/>
    </location>
</feature>
<dbReference type="InterPro" id="IPR026466">
    <property type="entry name" value="Fim_isopep_form_D2_dom"/>
</dbReference>
<accession>A0A0S2DBS9</accession>
<evidence type="ECO:0000313" key="7">
    <source>
        <dbReference type="Proteomes" id="UP000061569"/>
    </source>
</evidence>
<dbReference type="PANTHER" id="PTHR34819:SF4">
    <property type="entry name" value="LARGE CYSTEINE-RICH PERIPLASMIC PROTEIN OMCB"/>
    <property type="match status" value="1"/>
</dbReference>
<dbReference type="PROSITE" id="PS51123">
    <property type="entry name" value="OMPA_2"/>
    <property type="match status" value="1"/>
</dbReference>
<dbReference type="PANTHER" id="PTHR34819">
    <property type="entry name" value="LARGE CYSTEINE-RICH PERIPLASMIC PROTEIN OMCB"/>
    <property type="match status" value="1"/>
</dbReference>
<comment type="subcellular location">
    <subcellularLocation>
        <location evidence="1">Membrane</location>
    </subcellularLocation>
</comment>
<evidence type="ECO:0000256" key="1">
    <source>
        <dbReference type="ARBA" id="ARBA00004370"/>
    </source>
</evidence>
<protein>
    <submittedName>
        <fullName evidence="6">Mucin-2</fullName>
    </submittedName>
</protein>
<dbReference type="InterPro" id="IPR051172">
    <property type="entry name" value="Chlamydia_OmcB"/>
</dbReference>
<dbReference type="InterPro" id="IPR047589">
    <property type="entry name" value="DUF11_rpt"/>
</dbReference>
<name>A0A0S2DBS9_LYSEN</name>
<dbReference type="Pfam" id="PF01345">
    <property type="entry name" value="DUF11"/>
    <property type="match status" value="1"/>
</dbReference>
<dbReference type="PRINTS" id="PR01021">
    <property type="entry name" value="OMPADOMAIN"/>
</dbReference>
<dbReference type="InterPro" id="IPR013783">
    <property type="entry name" value="Ig-like_fold"/>
</dbReference>
<dbReference type="Pfam" id="PF25549">
    <property type="entry name" value="DUF7927"/>
    <property type="match status" value="5"/>
</dbReference>
<dbReference type="Proteomes" id="UP000061569">
    <property type="component" value="Chromosome"/>
</dbReference>
<evidence type="ECO:0000256" key="2">
    <source>
        <dbReference type="ARBA" id="ARBA00023136"/>
    </source>
</evidence>
<dbReference type="Gene3D" id="3.30.1330.60">
    <property type="entry name" value="OmpA-like domain"/>
    <property type="match status" value="1"/>
</dbReference>
<dbReference type="InterPro" id="IPR001434">
    <property type="entry name" value="OmcB-like_DUF11"/>
</dbReference>
<dbReference type="OrthoDB" id="28717at2"/>
<evidence type="ECO:0000256" key="4">
    <source>
        <dbReference type="SAM" id="MobiDB-lite"/>
    </source>
</evidence>
<dbReference type="KEGG" id="lez:GLE_0624"/>
<dbReference type="NCBIfam" id="TIGR01451">
    <property type="entry name" value="B_ant_repeat"/>
    <property type="match status" value="3"/>
</dbReference>
<feature type="region of interest" description="Disordered" evidence="4">
    <location>
        <begin position="3597"/>
        <end position="3617"/>
    </location>
</feature>
<evidence type="ECO:0000313" key="6">
    <source>
        <dbReference type="EMBL" id="ALN55982.1"/>
    </source>
</evidence>
<organism evidence="6 7">
    <name type="scientific">Lysobacter enzymogenes</name>
    <dbReference type="NCBI Taxonomy" id="69"/>
    <lineage>
        <taxon>Bacteria</taxon>
        <taxon>Pseudomonadati</taxon>
        <taxon>Pseudomonadota</taxon>
        <taxon>Gammaproteobacteria</taxon>
        <taxon>Lysobacterales</taxon>
        <taxon>Lysobacteraceae</taxon>
        <taxon>Lysobacter</taxon>
    </lineage>
</organism>
<evidence type="ECO:0000259" key="5">
    <source>
        <dbReference type="PROSITE" id="PS51123"/>
    </source>
</evidence>
<gene>
    <name evidence="6" type="ORF">GLE_0624</name>
</gene>
<dbReference type="SUPFAM" id="SSF103088">
    <property type="entry name" value="OmpA-like"/>
    <property type="match status" value="2"/>
</dbReference>
<dbReference type="NCBIfam" id="TIGR04226">
    <property type="entry name" value="RrgB_K2N_iso_D2"/>
    <property type="match status" value="1"/>
</dbReference>
<dbReference type="InterPro" id="IPR006665">
    <property type="entry name" value="OmpA-like"/>
</dbReference>
<dbReference type="GO" id="GO:0016020">
    <property type="term" value="C:membrane"/>
    <property type="evidence" value="ECO:0007669"/>
    <property type="project" value="UniProtKB-SubCell"/>
</dbReference>
<dbReference type="InterPro" id="IPR057687">
    <property type="entry name" value="DUF7927"/>
</dbReference>
<feature type="compositionally biased region" description="Basic and acidic residues" evidence="4">
    <location>
        <begin position="3603"/>
        <end position="3612"/>
    </location>
</feature>
<dbReference type="Pfam" id="PF24346">
    <property type="entry name" value="DUF7507"/>
    <property type="match status" value="3"/>
</dbReference>
<sequence>MLLSGAGSALAQNAINNASVAPPAGVRNTGAACAQAGGVFDNATGTCTATDSDPIVSPEITSSKSSTPATGTTVNPGDTITYALSTTITTAALTQVYTLTDTLSGDQTFGSVTNAGAYTCTGTGPVVCTLPAGTAPGTYTLTYTTTVDDDASGTVGNSVAGTGGGDPDPECTNCTTTHPVALPVITSSKSSTPATGTTVNPGDTITYTLSTTITTAALTQIYTLTDTLSGDQTFGSVTNAGAYTCTGTGPVVCTLPAGTVPGTYTLTYTTTVDADASGTVGNSVAGTGGGDPDPECTNCTTTHPVALPVITSSKSSTPATGTTVNPGETITYTLSTTITTAALTQVYTLTDTLSGDQTFGSVTNAGAYTCTGTGPVVCTLPAGTAPGTYTLTYTTTVDDDASGTVGNSVAGTGGGDPDPECSNCTTTHPVALPVITSSKSSTPATGTTVNPGDTITYTLSTTITTAALTQVYTLTDTLSGDQTFGSVTNAGAYTCTGTGPVVCTLPAGTAPGTYTLTYTTTVDADASGTVGNSVAGTGGGDPDPECTNCTTTHPVALPVITSSKSSTPATGTTVNPGDTITYTLSTTITTAALTQVYTLTDTLSGDQTFGSVTNAGAYTCTGTGPVVCTLPAGTATGTYTLTYTTTVDDDASGTVGNSVTGTGGGDPDPECTNCTTTHPVALPVITSSKSSAPATGTTVNPGDTITYTLSTTITTAALTQVYTLTDTLSGDQTFGSVTNAGAYTCTGTGPVVCTLPAGTAPGTYTLTYTTTVDADASGTVGNSVAGTGGGDPDPECSNCTTTHPVALPVITSSKSSNPATGTTVNPGDTITYTLSTTITTAALTQVYTLTDTLSGDQTFGSVTNAGAYTCNAGGPLSCTLPAGTAPGTYTLTYTTTVDADASGTVGNSVAGTGGGDPDPECTNCTTTHPVALPVITSSKSSTPTTGTTVNPGDMITYTLSTTIATAALTQVYTLTDTLSGDQTFGSVTNAGAYTCNAGAPLACTLPAGTATGTYTLTYTTTVDADASGTVGNSVAGTGGGDPDPECSNCTTTHPVALPVITSSKSSTPATGTTVNPGETITYTLSTTITTAALTQVYTLTDTLSGDQTFGSVTNAGAYTCTGTGPVACTLPVGTAPGTYTLTYTTTVDADASGTVGNSVTGTGGGDPDPECTNCTTTHPVALPVITSSKSSTPATGTTVNPGDTITYTLSTTITTAALTQVYTLTDTLSGDQTFGSVTNAGAYTCTGTGPVVCTLPAGTVPGTYPLTYTTTVDADASGTVGNSVAGTGGGDPDPECSNCTTTHPVALPVITSSKSSTPATGTTVNPGDTITYTLSTTITTAALTQVYTLTDTLSGDQTFGSVTNAGAYTCNAGGPLSCTLPAGTAPGTYTLTYTTTVDDDASGTVGNSVAGTGGGDPDPECSNCTTTHPVALPVITSSKSSTPATGTTVNPGDTITYTLSTTITTAALTQVYTLTDTLSGDQTFGSVTNAGAYTCNTGGPLACTLPAGTAPGTYTLTYTTTVDADASGTVGNSVAGTGGGDPDPECTNCTTTHPVALPVITSSKSSTPATGTTVNPGDTITYTLSTTITTAALTQVYTLTDTLSGDQTFGSVTNAGAYTCNTGGPLACTLPAGTAPGTYTLTYTTTVDADASGTVGNSVAGTGGGDPDPECSNCTTTHPVALPVITSSKSSTPATGTTVNPGDTITYTLSTTITTAALTQVYTLTDTLSGDQTFGSVTNAGAYTCTGTGPVVCTLPAGTVPGTYTLTYTTTVDADASGTVGNSVAGTGGGDPDPECTNCTTTHPVALPVITSSKSSTPATGTTVNPGDTITYTLSTTIATAALTQVYTLTDTLSGDQTFGSVTNAGAYTCTGTGPVVCTLPAGTVPGTYTLTYTTTVDADASGTVGNSVAGTGGGDPDPECSNCTTTHPVALPVITSSKSSTPTTGTTVNPGDTITYTLSTTIATAALTQVYTLTDTLSGDQTFGSVTNAGAYTCNAGGPLVCTLPAGTAPGTYTLTYTTTVDADASGTVGNSVAGTGGGDPDPECSNCTTTHPVALPVITSSKSSTPATGTTVNPGDTITYTLSTTITTAALTQVYTLTDTLSGDQTFGSVTNAGAYTCNAGGPLVCTLPAGTAPGTYTLTYTTTVDADASGTVGNSVAGTGGGDPDPECTNCTTTHPVALPVITSSKSSTPTTGTTVNPGDTITYTLSTTITTAALTQVYTLTDTLSGDQTFGSVTNAGAYTCTGTLSCTLPAGTAPGTYTLTYTTTVDADASGTVGNSVAGTGGGDPDPECTNCTTTHPVALPVITSSKSSTPATGTTVNPGDTITYTLSTTITTAALTQVYTLTDTLSGDQTFGSVTNAGAYTCTGTGPVVCTLPAGTVPGTYTLTYTTTVDADASGTVGNSVAGTGGGDPDPECTNCTTTHPVALPVITSSKSSTPATGTTVNPGDTITYTLSTTVTTAALTQVYTLTDTLSGDQTFGSVTNAGAYTCTGTGPVVCTLPAGTAPGTYTLTYTTTVDADASGTVGNSVTGTGGGDPDPECTNCTTTHPVALPVITSSKSSTPATGTTVNPGETITYTLSTTITTAALTQVYTLTDTLSGDQTFGSVTNAGAYTCTGTGPVVCTLPAGTAPGTYTLTYTTTVDDNASGTVGNSVAGTGGGDPDPECTNCTTTHPVALPVITSSKSSTPATGTTVNPGETITYTLSTTIATAALTQVYTLTDTLSGDQTFGSVTNAGAYTCNAGGPLSCTLPAGTAPGTYTLTYTTTVDADASGTVGNSVAGAGGGDPDPECTNCTTTHPVALPVITSSKSSTPATGTTVNPGDTITYTLSTTITTAALTQVYTLTDTLSGDQTFGSVTNAGAYTCTGTGPVVCTLPAGTVPGTYTLTYTTTVDADASGTVGNSVTGTGGGDPDPECTNCTTTHNVSLPEIASSKSSNPATGTTVNPGETITYTLSTTITTAALTQVYTLTDTLSGQQTFGSVTNAGAYTCTGTGPLVCTLQAGTAPGTYTLTYTATINANAAGTTVGNNVTGTGGGDPTPSCAPCATTHPVQANADLRSEKALAGNADEDGSGTVTAGDTLTYTVTVTNTGNVALTNLTVTDNKIAPNTTTCATVEPGQTCVLTGTYSVTQADANAGIVRNAAIVTAETPPGVPSPCTAGASDPKCNPKLDVPVIQAPGLKSVKTMDRNADEDGNGQVSVGDTLTYSITVTNTGNVTLTDVVVADAKIAPNTITCASVDPGRTCVLTGTYTVVQADVDAAGVVNTATVSTSTPNVCPAGSTEAVCKPTVTVPIQAQPAVAIVKVATLSVDNATKGVGNANDVISYAVRITNTGNITLHDMGTRDVLENYAPTELRCGTTTLVPGASTDCEVYTHTITREEANAGGTLDNVVTVTARYGSVGGGGQTSGTATATGTAIMAVEPEQASDLVVSKEARPQRVKIGDLVRYTVTVRNVGETDAIDATLVDTPPAGFSLVEGSLQVADRDGQGRLIGNSPVSVDGLDIQAGQSATVVYLLRVGASVRPGSHVNSAYAEDGGKRSNIATATVELVSDPLLDESLLLGTVFDDRDEDRWQDPADLSELRVQGGFAPGAYIANSTTVDRGDGARPEPDASSPMLHGIALGKIAGRQSDADPVAAHTVTISQLLREPSFTDDFVLTNAQGVTVRMDAAGNTRVERSGDAGKGLTGADPKVERRVAQAEGGYRVDYIVSNHGVDERGIPGVRLASVEGLLIETDQFGRYHLEGVAGGPWERGRNFVLKLDPATLPPGSKLTTDNPLVRRLTPGVPVRFDFGVKLPPGEIPGPKQDVELRIGEVFFDAGSAAVKPAYLPAVENMADKVRQYGGGEIVITANGDSEALAMDRALAVRKSLESLLAPEQIKALQISVRTDAQDPKTMVVGFAEWPKLGEVLFDTDKSTVKPKYLPLLKKIAAALEDLKGNRVVVVGHTDKRASDAYNIALGMRRAKAVYDAIAAHASPEVRKALRVDASNDPDAPAGKSEK</sequence>
<reference evidence="6 7" key="1">
    <citation type="submission" date="2015-11" db="EMBL/GenBank/DDBJ databases">
        <title>Genome sequences of Lysobacter enzymogenes strain C3 and Lysobacter antibioticus ATCC 29479.</title>
        <authorList>
            <person name="Kobayashi D.Y."/>
        </authorList>
    </citation>
    <scope>NUCLEOTIDE SEQUENCE [LARGE SCALE GENOMIC DNA]</scope>
    <source>
        <strain evidence="6 7">C3</strain>
    </source>
</reference>
<dbReference type="EMBL" id="CP013140">
    <property type="protein sequence ID" value="ALN55982.1"/>
    <property type="molecule type" value="Genomic_DNA"/>
</dbReference>
<keyword evidence="2 3" id="KW-0472">Membrane</keyword>
<dbReference type="PATRIC" id="fig|69.6.peg.615"/>
<evidence type="ECO:0000256" key="3">
    <source>
        <dbReference type="PROSITE-ProRule" id="PRU00473"/>
    </source>
</evidence>